<comment type="pathway">
    <text evidence="1 7">Pyrimidine metabolism; UMP biosynthesis via de novo pathway; (S)-dihydroorotate from bicarbonate: step 2/3.</text>
</comment>
<dbReference type="PANTHER" id="PTHR45753:SF6">
    <property type="entry name" value="ASPARTATE CARBAMOYLTRANSFERASE"/>
    <property type="match status" value="1"/>
</dbReference>
<accession>A0A9D2AAF0</accession>
<evidence type="ECO:0000256" key="7">
    <source>
        <dbReference type="HAMAP-Rule" id="MF_00001"/>
    </source>
</evidence>
<evidence type="ECO:0000256" key="5">
    <source>
        <dbReference type="ARBA" id="ARBA00043884"/>
    </source>
</evidence>
<dbReference type="InterPro" id="IPR006130">
    <property type="entry name" value="Asp/Orn_carbamoylTrfase"/>
</dbReference>
<feature type="domain" description="Aspartate/ornithine carbamoyltransferase carbamoyl-P binding" evidence="9">
    <location>
        <begin position="8"/>
        <end position="151"/>
    </location>
</feature>
<evidence type="ECO:0000256" key="3">
    <source>
        <dbReference type="ARBA" id="ARBA00022679"/>
    </source>
</evidence>
<comment type="caution">
    <text evidence="10">The sequence shown here is derived from an EMBL/GenBank/DDBJ whole genome shotgun (WGS) entry which is preliminary data.</text>
</comment>
<keyword evidence="3 7" id="KW-0808">Transferase</keyword>
<dbReference type="AlphaFoldDB" id="A0A9D2AAF0"/>
<comment type="function">
    <text evidence="5 7">Catalyzes the condensation of carbamoyl phosphate and aspartate to form carbamoyl aspartate and inorganic phosphate, the committed step in the de novo pyrimidine nucleotide biosynthesis pathway.</text>
</comment>
<organism evidence="10 11">
    <name type="scientific">Candidatus Ligilactobacillus excrementigallinarum</name>
    <dbReference type="NCBI Taxonomy" id="2838641"/>
    <lineage>
        <taxon>Bacteria</taxon>
        <taxon>Bacillati</taxon>
        <taxon>Bacillota</taxon>
        <taxon>Bacilli</taxon>
        <taxon>Lactobacillales</taxon>
        <taxon>Lactobacillaceae</taxon>
        <taxon>Ligilactobacillus</taxon>
    </lineage>
</organism>
<evidence type="ECO:0000259" key="8">
    <source>
        <dbReference type="Pfam" id="PF00185"/>
    </source>
</evidence>
<feature type="domain" description="Aspartate/ornithine carbamoyltransferase Asp/Orn-binding" evidence="8">
    <location>
        <begin position="158"/>
        <end position="303"/>
    </location>
</feature>
<dbReference type="InterPro" id="IPR002082">
    <property type="entry name" value="Asp_carbamoyltransf"/>
</dbReference>
<name>A0A9D2AAF0_9LACO</name>
<dbReference type="GO" id="GO:0006520">
    <property type="term" value="P:amino acid metabolic process"/>
    <property type="evidence" value="ECO:0007669"/>
    <property type="project" value="InterPro"/>
</dbReference>
<dbReference type="Pfam" id="PF00185">
    <property type="entry name" value="OTCace"/>
    <property type="match status" value="1"/>
</dbReference>
<dbReference type="SUPFAM" id="SSF53671">
    <property type="entry name" value="Aspartate/ornithine carbamoyltransferase"/>
    <property type="match status" value="1"/>
</dbReference>
<dbReference type="PROSITE" id="PS00097">
    <property type="entry name" value="CARBAMOYLTRANSFERASE"/>
    <property type="match status" value="1"/>
</dbReference>
<dbReference type="GO" id="GO:0006207">
    <property type="term" value="P:'de novo' pyrimidine nucleobase biosynthetic process"/>
    <property type="evidence" value="ECO:0007669"/>
    <property type="project" value="InterPro"/>
</dbReference>
<evidence type="ECO:0000313" key="10">
    <source>
        <dbReference type="EMBL" id="HIX02424.1"/>
    </source>
</evidence>
<feature type="binding site" evidence="7">
    <location>
        <position position="83"/>
    </location>
    <ligand>
        <name>L-aspartate</name>
        <dbReference type="ChEBI" id="CHEBI:29991"/>
    </ligand>
</feature>
<dbReference type="GO" id="GO:0004070">
    <property type="term" value="F:aspartate carbamoyltransferase activity"/>
    <property type="evidence" value="ECO:0007669"/>
    <property type="project" value="UniProtKB-UniRule"/>
</dbReference>
<dbReference type="PRINTS" id="PR00100">
    <property type="entry name" value="AOTCASE"/>
</dbReference>
<protein>
    <recommendedName>
        <fullName evidence="7">Aspartate carbamoyltransferase</fullName>
        <ecNumber evidence="7">2.1.3.2</ecNumber>
    </recommendedName>
    <alternativeName>
        <fullName evidence="7">Aspartate transcarbamylase</fullName>
        <shortName evidence="7">ATCase</shortName>
    </alternativeName>
</protein>
<feature type="binding site" evidence="7">
    <location>
        <position position="141"/>
    </location>
    <ligand>
        <name>carbamoyl phosphate</name>
        <dbReference type="ChEBI" id="CHEBI:58228"/>
    </ligand>
</feature>
<dbReference type="NCBIfam" id="NF002032">
    <property type="entry name" value="PRK00856.1"/>
    <property type="match status" value="1"/>
</dbReference>
<dbReference type="Gene3D" id="3.40.50.1370">
    <property type="entry name" value="Aspartate/ornithine carbamoyltransferase"/>
    <property type="match status" value="2"/>
</dbReference>
<dbReference type="PANTHER" id="PTHR45753">
    <property type="entry name" value="ORNITHINE CARBAMOYLTRANSFERASE, MITOCHONDRIAL"/>
    <property type="match status" value="1"/>
</dbReference>
<dbReference type="InterPro" id="IPR036901">
    <property type="entry name" value="Asp/Orn_carbamoylTrfase_sf"/>
</dbReference>
<evidence type="ECO:0000256" key="4">
    <source>
        <dbReference type="ARBA" id="ARBA00022975"/>
    </source>
</evidence>
<dbReference type="Proteomes" id="UP000823963">
    <property type="component" value="Unassembled WGS sequence"/>
</dbReference>
<feature type="binding site" evidence="7">
    <location>
        <position position="55"/>
    </location>
    <ligand>
        <name>carbamoyl phosphate</name>
        <dbReference type="ChEBI" id="CHEBI:58228"/>
    </ligand>
</feature>
<evidence type="ECO:0000256" key="2">
    <source>
        <dbReference type="ARBA" id="ARBA00008896"/>
    </source>
</evidence>
<dbReference type="GO" id="GO:0016597">
    <property type="term" value="F:amino acid binding"/>
    <property type="evidence" value="ECO:0007669"/>
    <property type="project" value="InterPro"/>
</dbReference>
<sequence>MKNIALDNFVSVEDLTNEQVIDLIQNAEDFKVGKRNITLKKPVYASNLFFESSTRTHTSFEMAERKLGIQVISFDPEHSSINKGETLYDTLLTLEALGVNFCVVRHSQNEYYNSLINLKEDQHLHMPILNGGDGSGQHPSQCMLDLMTIYEEFGHFDNLKIAIVGDITSSRVARSNMQLLHQLGANIYFAGPDYWYDDKFEKYGKHCKIDEIIDQVDAVMLLRVQHERHDADQNESRFSALEYHEKYGLTNARYKQMQSDAIIMHPGPINRDVELSSNLVEASKSRFVQQMRNGVFMRMAMIEAVLRGNHLGGLE</sequence>
<dbReference type="FunFam" id="3.40.50.1370:FF:000011">
    <property type="entry name" value="Aspartate carbamoyltransferase"/>
    <property type="match status" value="1"/>
</dbReference>
<dbReference type="InterPro" id="IPR006131">
    <property type="entry name" value="Asp_carbamoyltransf_Asp/Orn-bd"/>
</dbReference>
<reference evidence="10" key="2">
    <citation type="submission" date="2021-04" db="EMBL/GenBank/DDBJ databases">
        <authorList>
            <person name="Gilroy R."/>
        </authorList>
    </citation>
    <scope>NUCLEOTIDE SEQUENCE</scope>
    <source>
        <strain evidence="10">6627</strain>
    </source>
</reference>
<dbReference type="EMBL" id="DXFP01000064">
    <property type="protein sequence ID" value="HIX02424.1"/>
    <property type="molecule type" value="Genomic_DNA"/>
</dbReference>
<dbReference type="Pfam" id="PF02729">
    <property type="entry name" value="OTCace_N"/>
    <property type="match status" value="1"/>
</dbReference>
<feature type="binding site" evidence="7">
    <location>
        <position position="171"/>
    </location>
    <ligand>
        <name>L-aspartate</name>
        <dbReference type="ChEBI" id="CHEBI:29991"/>
    </ligand>
</feature>
<evidence type="ECO:0000313" key="11">
    <source>
        <dbReference type="Proteomes" id="UP000823963"/>
    </source>
</evidence>
<gene>
    <name evidence="7" type="primary">pyrB</name>
    <name evidence="10" type="ORF">H9861_06680</name>
</gene>
<proteinExistence type="inferred from homology"/>
<feature type="binding site" evidence="7">
    <location>
        <position position="105"/>
    </location>
    <ligand>
        <name>carbamoyl phosphate</name>
        <dbReference type="ChEBI" id="CHEBI:58228"/>
    </ligand>
</feature>
<comment type="similarity">
    <text evidence="2 7">Belongs to the aspartate/ornithine carbamoyltransferase superfamily. ATCase family.</text>
</comment>
<feature type="binding site" evidence="7">
    <location>
        <position position="138"/>
    </location>
    <ligand>
        <name>carbamoyl phosphate</name>
        <dbReference type="ChEBI" id="CHEBI:58228"/>
    </ligand>
</feature>
<feature type="binding site" evidence="7">
    <location>
        <position position="268"/>
    </location>
    <ligand>
        <name>carbamoyl phosphate</name>
        <dbReference type="ChEBI" id="CHEBI:58228"/>
    </ligand>
</feature>
<dbReference type="InterPro" id="IPR006132">
    <property type="entry name" value="Asp/Orn_carbamoyltranf_P-bd"/>
</dbReference>
<keyword evidence="4 7" id="KW-0665">Pyrimidine biosynthesis</keyword>
<evidence type="ECO:0000256" key="6">
    <source>
        <dbReference type="ARBA" id="ARBA00048859"/>
    </source>
</evidence>
<feature type="binding site" evidence="7">
    <location>
        <position position="223"/>
    </location>
    <ligand>
        <name>L-aspartate</name>
        <dbReference type="ChEBI" id="CHEBI:29991"/>
    </ligand>
</feature>
<dbReference type="EC" id="2.1.3.2" evidence="7"/>
<evidence type="ECO:0000259" key="9">
    <source>
        <dbReference type="Pfam" id="PF02729"/>
    </source>
</evidence>
<comment type="subunit">
    <text evidence="7">Heterododecamer (2C3:3R2) of six catalytic PyrB chains organized as two trimers (C3), and six regulatory PyrI chains organized as three dimers (R2).</text>
</comment>
<dbReference type="NCBIfam" id="TIGR00670">
    <property type="entry name" value="asp_carb_tr"/>
    <property type="match status" value="1"/>
</dbReference>
<evidence type="ECO:0000256" key="1">
    <source>
        <dbReference type="ARBA" id="ARBA00004852"/>
    </source>
</evidence>
<dbReference type="HAMAP" id="MF_00001">
    <property type="entry name" value="Asp_carb_tr"/>
    <property type="match status" value="1"/>
</dbReference>
<feature type="binding site" evidence="7">
    <location>
        <position position="56"/>
    </location>
    <ligand>
        <name>carbamoyl phosphate</name>
        <dbReference type="ChEBI" id="CHEBI:58228"/>
    </ligand>
</feature>
<dbReference type="GO" id="GO:0044205">
    <property type="term" value="P:'de novo' UMP biosynthetic process"/>
    <property type="evidence" value="ECO:0007669"/>
    <property type="project" value="UniProtKB-UniRule"/>
</dbReference>
<feature type="binding site" evidence="7">
    <location>
        <position position="267"/>
    </location>
    <ligand>
        <name>carbamoyl phosphate</name>
        <dbReference type="ChEBI" id="CHEBI:58228"/>
    </ligand>
</feature>
<dbReference type="GO" id="GO:0005829">
    <property type="term" value="C:cytosol"/>
    <property type="evidence" value="ECO:0007669"/>
    <property type="project" value="TreeGrafter"/>
</dbReference>
<comment type="catalytic activity">
    <reaction evidence="6 7">
        <text>carbamoyl phosphate + L-aspartate = N-carbamoyl-L-aspartate + phosphate + H(+)</text>
        <dbReference type="Rhea" id="RHEA:20013"/>
        <dbReference type="ChEBI" id="CHEBI:15378"/>
        <dbReference type="ChEBI" id="CHEBI:29991"/>
        <dbReference type="ChEBI" id="CHEBI:32814"/>
        <dbReference type="ChEBI" id="CHEBI:43474"/>
        <dbReference type="ChEBI" id="CHEBI:58228"/>
        <dbReference type="EC" id="2.1.3.2"/>
    </reaction>
</comment>
<dbReference type="PRINTS" id="PR00101">
    <property type="entry name" value="ATCASE"/>
</dbReference>
<reference evidence="10" key="1">
    <citation type="journal article" date="2021" name="PeerJ">
        <title>Extensive microbial diversity within the chicken gut microbiome revealed by metagenomics and culture.</title>
        <authorList>
            <person name="Gilroy R."/>
            <person name="Ravi A."/>
            <person name="Getino M."/>
            <person name="Pursley I."/>
            <person name="Horton D.L."/>
            <person name="Alikhan N.F."/>
            <person name="Baker D."/>
            <person name="Gharbi K."/>
            <person name="Hall N."/>
            <person name="Watson M."/>
            <person name="Adriaenssens E.M."/>
            <person name="Foster-Nyarko E."/>
            <person name="Jarju S."/>
            <person name="Secka A."/>
            <person name="Antonio M."/>
            <person name="Oren A."/>
            <person name="Chaudhuri R.R."/>
            <person name="La Ragione R."/>
            <person name="Hildebrand F."/>
            <person name="Pallen M.J."/>
        </authorList>
    </citation>
    <scope>NUCLEOTIDE SEQUENCE</scope>
    <source>
        <strain evidence="10">6627</strain>
    </source>
</reference>